<evidence type="ECO:0000313" key="6">
    <source>
        <dbReference type="Proteomes" id="UP001585080"/>
    </source>
</evidence>
<sequence>MAEHLDDHELTGLALGAEAPVPPRQRDHLDRCARCRGELRRLRQVVRAAREVSTEDVLTAPPEGVWCSIAAELELAGAAPGDRPAPATGHRRSGRRAPLLAAASLVAGAVLGAAATSWWPHDGVPPGAGTGAVRRLAPLRTGDAVGTVRLVHGPAVTVTVTGLPRADGYYEVWLMDRSHTRLIALGVLGADGSATLHLPSGVDLAAYPLLDVSAQEDDGDPAHSGQSVVRGTLPG</sequence>
<evidence type="ECO:0000259" key="4">
    <source>
        <dbReference type="Pfam" id="PF10099"/>
    </source>
</evidence>
<accession>A0ABV5EFY2</accession>
<gene>
    <name evidence="5" type="ORF">VSS16_24070</name>
</gene>
<comment type="caution">
    <text evidence="5">The sequence shown here is derived from an EMBL/GenBank/DDBJ whole genome shotgun (WGS) entry which is preliminary data.</text>
</comment>
<name>A0ABV5EFY2_9ACTN</name>
<dbReference type="Proteomes" id="UP001585080">
    <property type="component" value="Unassembled WGS sequence"/>
</dbReference>
<keyword evidence="6" id="KW-1185">Reference proteome</keyword>
<feature type="domain" description="Anti-sigma K factor RskA C-terminal" evidence="4">
    <location>
        <begin position="100"/>
        <end position="226"/>
    </location>
</feature>
<reference evidence="5 6" key="1">
    <citation type="submission" date="2024-01" db="EMBL/GenBank/DDBJ databases">
        <title>Genome mining of biosynthetic gene clusters to explore secondary metabolites of Streptomyces sp.</title>
        <authorList>
            <person name="Baig A."/>
            <person name="Ajitkumar Shintre N."/>
            <person name="Kumar H."/>
            <person name="Anbarasu A."/>
            <person name="Ramaiah S."/>
        </authorList>
    </citation>
    <scope>NUCLEOTIDE SEQUENCE [LARGE SCALE GENOMIC DNA]</scope>
    <source>
        <strain evidence="5 6">A57</strain>
    </source>
</reference>
<dbReference type="Gene3D" id="1.10.10.1320">
    <property type="entry name" value="Anti-sigma factor, zinc-finger domain"/>
    <property type="match status" value="1"/>
</dbReference>
<dbReference type="InterPro" id="IPR018764">
    <property type="entry name" value="RskA_C"/>
</dbReference>
<keyword evidence="1" id="KW-0805">Transcription regulation</keyword>
<dbReference type="InterPro" id="IPR041916">
    <property type="entry name" value="Anti_sigma_zinc_sf"/>
</dbReference>
<evidence type="ECO:0000256" key="2">
    <source>
        <dbReference type="ARBA" id="ARBA00023163"/>
    </source>
</evidence>
<feature type="region of interest" description="Disordered" evidence="3">
    <location>
        <begin position="215"/>
        <end position="235"/>
    </location>
</feature>
<evidence type="ECO:0000256" key="3">
    <source>
        <dbReference type="SAM" id="MobiDB-lite"/>
    </source>
</evidence>
<organism evidence="5 6">
    <name type="scientific">Streptomyces broussonetiae</name>
    <dbReference type="NCBI Taxonomy" id="2686304"/>
    <lineage>
        <taxon>Bacteria</taxon>
        <taxon>Bacillati</taxon>
        <taxon>Actinomycetota</taxon>
        <taxon>Actinomycetes</taxon>
        <taxon>Kitasatosporales</taxon>
        <taxon>Streptomycetaceae</taxon>
        <taxon>Streptomyces</taxon>
    </lineage>
</organism>
<protein>
    <submittedName>
        <fullName evidence="5">Anti-sigma factor</fullName>
    </submittedName>
</protein>
<evidence type="ECO:0000256" key="1">
    <source>
        <dbReference type="ARBA" id="ARBA00023015"/>
    </source>
</evidence>
<proteinExistence type="predicted"/>
<dbReference type="RefSeq" id="WP_376734361.1">
    <property type="nucleotide sequence ID" value="NZ_JAYMRP010000023.1"/>
</dbReference>
<feature type="region of interest" description="Disordered" evidence="3">
    <location>
        <begin position="1"/>
        <end position="25"/>
    </location>
</feature>
<evidence type="ECO:0000313" key="5">
    <source>
        <dbReference type="EMBL" id="MFB8775780.1"/>
    </source>
</evidence>
<dbReference type="EMBL" id="JAYMRP010000023">
    <property type="protein sequence ID" value="MFB8775780.1"/>
    <property type="molecule type" value="Genomic_DNA"/>
</dbReference>
<keyword evidence="2" id="KW-0804">Transcription</keyword>
<feature type="compositionally biased region" description="Basic and acidic residues" evidence="3">
    <location>
        <begin position="1"/>
        <end position="10"/>
    </location>
</feature>
<dbReference type="Pfam" id="PF10099">
    <property type="entry name" value="RskA_C"/>
    <property type="match status" value="1"/>
</dbReference>